<name>A0ABQ3AXC2_9GAMM</name>
<dbReference type="Proteomes" id="UP000619761">
    <property type="component" value="Unassembled WGS sequence"/>
</dbReference>
<evidence type="ECO:0000256" key="1">
    <source>
        <dbReference type="SAM" id="SignalP"/>
    </source>
</evidence>
<feature type="chain" id="PRO_5047244562" description="Diguanylate cyclase" evidence="1">
    <location>
        <begin position="30"/>
        <end position="301"/>
    </location>
</feature>
<dbReference type="RefSeq" id="WP_189416856.1">
    <property type="nucleotide sequence ID" value="NZ_BMYZ01000001.1"/>
</dbReference>
<dbReference type="EMBL" id="BMYZ01000001">
    <property type="protein sequence ID" value="GGY69854.1"/>
    <property type="molecule type" value="Genomic_DNA"/>
</dbReference>
<keyword evidence="3" id="KW-1185">Reference proteome</keyword>
<protein>
    <recommendedName>
        <fullName evidence="4">Diguanylate cyclase</fullName>
    </recommendedName>
</protein>
<sequence>MIRLAQLRKLITTSLISSLALLCCSTAHAVEKQVKYNMPSAVQTDYMQGLMKLALNYSGKHYTFTTTEETYSRPRLMESVKNGGVSLMWGGTSEQMESDYIPIRIDAYRGLMSHRVLIIRNGDQTRFDSVKTLDDLRKIKFGQGRSWQDASIMENAGFNVIKSTKKPGLFYMLDGGRFDAFPRGANEAWSEVSAFPKLDLAVEKQLVLVYPLPTYFFVYKGDTELAKDLENGMEAAIKDGSFDTYFYNSKEVKDALDRADLPNRRAFYISNPFLPKATPLDRKELWITIDDLKARAAKQAK</sequence>
<feature type="signal peptide" evidence="1">
    <location>
        <begin position="1"/>
        <end position="29"/>
    </location>
</feature>
<evidence type="ECO:0008006" key="4">
    <source>
        <dbReference type="Google" id="ProtNLM"/>
    </source>
</evidence>
<evidence type="ECO:0000313" key="2">
    <source>
        <dbReference type="EMBL" id="GGY69854.1"/>
    </source>
</evidence>
<gene>
    <name evidence="2" type="ORF">GCM10011613_12770</name>
</gene>
<dbReference type="Gene3D" id="3.40.190.10">
    <property type="entry name" value="Periplasmic binding protein-like II"/>
    <property type="match status" value="2"/>
</dbReference>
<reference evidence="3" key="1">
    <citation type="journal article" date="2019" name="Int. J. Syst. Evol. Microbiol.">
        <title>The Global Catalogue of Microorganisms (GCM) 10K type strain sequencing project: providing services to taxonomists for standard genome sequencing and annotation.</title>
        <authorList>
            <consortium name="The Broad Institute Genomics Platform"/>
            <consortium name="The Broad Institute Genome Sequencing Center for Infectious Disease"/>
            <person name="Wu L."/>
            <person name="Ma J."/>
        </authorList>
    </citation>
    <scope>NUCLEOTIDE SEQUENCE [LARGE SCALE GENOMIC DNA]</scope>
    <source>
        <strain evidence="3">KCTC 32239</strain>
    </source>
</reference>
<organism evidence="2 3">
    <name type="scientific">Cellvibrio zantedeschiae</name>
    <dbReference type="NCBI Taxonomy" id="1237077"/>
    <lineage>
        <taxon>Bacteria</taxon>
        <taxon>Pseudomonadati</taxon>
        <taxon>Pseudomonadota</taxon>
        <taxon>Gammaproteobacteria</taxon>
        <taxon>Cellvibrionales</taxon>
        <taxon>Cellvibrionaceae</taxon>
        <taxon>Cellvibrio</taxon>
    </lineage>
</organism>
<evidence type="ECO:0000313" key="3">
    <source>
        <dbReference type="Proteomes" id="UP000619761"/>
    </source>
</evidence>
<accession>A0ABQ3AXC2</accession>
<proteinExistence type="predicted"/>
<keyword evidence="1" id="KW-0732">Signal</keyword>
<dbReference type="SUPFAM" id="SSF53850">
    <property type="entry name" value="Periplasmic binding protein-like II"/>
    <property type="match status" value="1"/>
</dbReference>
<comment type="caution">
    <text evidence="2">The sequence shown here is derived from an EMBL/GenBank/DDBJ whole genome shotgun (WGS) entry which is preliminary data.</text>
</comment>